<evidence type="ECO:0000313" key="1">
    <source>
        <dbReference type="EMBL" id="AMK55548.1"/>
    </source>
</evidence>
<protein>
    <submittedName>
        <fullName evidence="1">Uncharacterized protein</fullName>
    </submittedName>
</protein>
<gene>
    <name evidence="1" type="ORF">AALO17_24140</name>
</gene>
<keyword evidence="2" id="KW-1185">Reference proteome</keyword>
<organism evidence="1 2">
    <name type="scientific">Faecalibaculum rodentium</name>
    <dbReference type="NCBI Taxonomy" id="1702221"/>
    <lineage>
        <taxon>Bacteria</taxon>
        <taxon>Bacillati</taxon>
        <taxon>Bacillota</taxon>
        <taxon>Erysipelotrichia</taxon>
        <taxon>Erysipelotrichales</taxon>
        <taxon>Erysipelotrichaceae</taxon>
        <taxon>Faecalibaculum</taxon>
    </lineage>
</organism>
<dbReference type="AlphaFoldDB" id="A0A140DY21"/>
<dbReference type="KEGG" id="fro:AALO17_24140"/>
<dbReference type="STRING" id="1702221.AALO17_24140"/>
<reference evidence="1 2" key="1">
    <citation type="journal article" date="2016" name="Gut Pathog.">
        <title>Whole genome sequencing of "Faecalibaculum rodentium" ALO17, isolated from C57BL/6J laboratory mouse feces.</title>
        <authorList>
            <person name="Lim S."/>
            <person name="Chang D.H."/>
            <person name="Ahn S."/>
            <person name="Kim B.C."/>
        </authorList>
    </citation>
    <scope>NUCLEOTIDE SEQUENCE [LARGE SCALE GENOMIC DNA]</scope>
    <source>
        <strain evidence="1 2">Alo17</strain>
    </source>
</reference>
<accession>A0A140DY21</accession>
<proteinExistence type="predicted"/>
<name>A0A140DY21_9FIRM</name>
<evidence type="ECO:0000313" key="2">
    <source>
        <dbReference type="Proteomes" id="UP000069771"/>
    </source>
</evidence>
<dbReference type="Proteomes" id="UP000069771">
    <property type="component" value="Chromosome"/>
</dbReference>
<dbReference type="EMBL" id="CP011391">
    <property type="protein sequence ID" value="AMK55548.1"/>
    <property type="molecule type" value="Genomic_DNA"/>
</dbReference>
<sequence>MGNTCIERRVMRNRTKYESTGDSDLYLVRWSALVFQQKMRPVKIDGFREIHQKKCTGRELKRKVAYILLKVSVKRGTVEIT</sequence>